<dbReference type="PANTHER" id="PTHR30328:SF54">
    <property type="entry name" value="HTH-TYPE TRANSCRIPTIONAL REPRESSOR SCO4008"/>
    <property type="match status" value="1"/>
</dbReference>
<dbReference type="InterPro" id="IPR050109">
    <property type="entry name" value="HTH-type_TetR-like_transc_reg"/>
</dbReference>
<keyword evidence="1 2" id="KW-0238">DNA-binding</keyword>
<dbReference type="GO" id="GO:0003677">
    <property type="term" value="F:DNA binding"/>
    <property type="evidence" value="ECO:0007669"/>
    <property type="project" value="UniProtKB-UniRule"/>
</dbReference>
<dbReference type="SUPFAM" id="SSF46689">
    <property type="entry name" value="Homeodomain-like"/>
    <property type="match status" value="1"/>
</dbReference>
<dbReference type="InterPro" id="IPR001647">
    <property type="entry name" value="HTH_TetR"/>
</dbReference>
<dbReference type="SUPFAM" id="SSF48498">
    <property type="entry name" value="Tetracyclin repressor-like, C-terminal domain"/>
    <property type="match status" value="1"/>
</dbReference>
<dbReference type="PRINTS" id="PR00455">
    <property type="entry name" value="HTHTETR"/>
</dbReference>
<organism evidence="4 5">
    <name type="scientific">Candidatus Gallacutalibacter pullicola</name>
    <dbReference type="NCBI Taxonomy" id="2840830"/>
    <lineage>
        <taxon>Bacteria</taxon>
        <taxon>Bacillati</taxon>
        <taxon>Bacillota</taxon>
        <taxon>Clostridia</taxon>
        <taxon>Eubacteriales</taxon>
        <taxon>Candidatus Gallacutalibacter</taxon>
    </lineage>
</organism>
<evidence type="ECO:0000313" key="4">
    <source>
        <dbReference type="EMBL" id="HIR58161.1"/>
    </source>
</evidence>
<proteinExistence type="predicted"/>
<comment type="caution">
    <text evidence="4">The sequence shown here is derived from an EMBL/GenBank/DDBJ whole genome shotgun (WGS) entry which is preliminary data.</text>
</comment>
<dbReference type="InterPro" id="IPR036271">
    <property type="entry name" value="Tet_transcr_reg_TetR-rel_C_sf"/>
</dbReference>
<protein>
    <submittedName>
        <fullName evidence="4">TetR/AcrR family transcriptional regulator</fullName>
    </submittedName>
</protein>
<evidence type="ECO:0000313" key="5">
    <source>
        <dbReference type="Proteomes" id="UP000886785"/>
    </source>
</evidence>
<dbReference type="Pfam" id="PF21256">
    <property type="entry name" value="TetR_C_5-like"/>
    <property type="match status" value="1"/>
</dbReference>
<dbReference type="EMBL" id="DVHF01000139">
    <property type="protein sequence ID" value="HIR58161.1"/>
    <property type="molecule type" value="Genomic_DNA"/>
</dbReference>
<sequence>MGRQAEKTRQSRERILRAATAEFGAKGYDAASITAICEKNNIPKGLVYHNFKGKDDLYLRCAEICFHAMTAYLAAGKEPGRDVQESLRELLLRREQFFRENPCCRQIFFQTLLYPPVHLAEELRALRRELDEFHREYYRGVLRRLHLREGITEETAIRHFLLFQEAFNASFQAQSGGESFPALIEAHEQQLLPALDILLYGVAEQDGTAG</sequence>
<dbReference type="Pfam" id="PF00440">
    <property type="entry name" value="TetR_N"/>
    <property type="match status" value="1"/>
</dbReference>
<dbReference type="PROSITE" id="PS50977">
    <property type="entry name" value="HTH_TETR_2"/>
    <property type="match status" value="1"/>
</dbReference>
<gene>
    <name evidence="4" type="ORF">IAA54_10890</name>
</gene>
<accession>A0A9D1J209</accession>
<dbReference type="Gene3D" id="1.10.10.60">
    <property type="entry name" value="Homeodomain-like"/>
    <property type="match status" value="1"/>
</dbReference>
<feature type="domain" description="HTH tetR-type" evidence="3">
    <location>
        <begin position="9"/>
        <end position="69"/>
    </location>
</feature>
<dbReference type="Proteomes" id="UP000886785">
    <property type="component" value="Unassembled WGS sequence"/>
</dbReference>
<dbReference type="InterPro" id="IPR049488">
    <property type="entry name" value="TM_1030-like_C"/>
</dbReference>
<dbReference type="PANTHER" id="PTHR30328">
    <property type="entry name" value="TRANSCRIPTIONAL REPRESSOR"/>
    <property type="match status" value="1"/>
</dbReference>
<evidence type="ECO:0000259" key="3">
    <source>
        <dbReference type="PROSITE" id="PS50977"/>
    </source>
</evidence>
<dbReference type="InterPro" id="IPR009057">
    <property type="entry name" value="Homeodomain-like_sf"/>
</dbReference>
<reference evidence="4" key="2">
    <citation type="journal article" date="2021" name="PeerJ">
        <title>Extensive microbial diversity within the chicken gut microbiome revealed by metagenomics and culture.</title>
        <authorList>
            <person name="Gilroy R."/>
            <person name="Ravi A."/>
            <person name="Getino M."/>
            <person name="Pursley I."/>
            <person name="Horton D.L."/>
            <person name="Alikhan N.F."/>
            <person name="Baker D."/>
            <person name="Gharbi K."/>
            <person name="Hall N."/>
            <person name="Watson M."/>
            <person name="Adriaenssens E.M."/>
            <person name="Foster-Nyarko E."/>
            <person name="Jarju S."/>
            <person name="Secka A."/>
            <person name="Antonio M."/>
            <person name="Oren A."/>
            <person name="Chaudhuri R.R."/>
            <person name="La Ragione R."/>
            <person name="Hildebrand F."/>
            <person name="Pallen M.J."/>
        </authorList>
    </citation>
    <scope>NUCLEOTIDE SEQUENCE</scope>
    <source>
        <strain evidence="4">ChiSjej1B19-7085</strain>
    </source>
</reference>
<evidence type="ECO:0000256" key="2">
    <source>
        <dbReference type="PROSITE-ProRule" id="PRU00335"/>
    </source>
</evidence>
<reference evidence="4" key="1">
    <citation type="submission" date="2020-10" db="EMBL/GenBank/DDBJ databases">
        <authorList>
            <person name="Gilroy R."/>
        </authorList>
    </citation>
    <scope>NUCLEOTIDE SEQUENCE</scope>
    <source>
        <strain evidence="4">ChiSjej1B19-7085</strain>
    </source>
</reference>
<dbReference type="AlphaFoldDB" id="A0A9D1J209"/>
<dbReference type="GO" id="GO:0006355">
    <property type="term" value="P:regulation of DNA-templated transcription"/>
    <property type="evidence" value="ECO:0007669"/>
    <property type="project" value="UniProtKB-ARBA"/>
</dbReference>
<evidence type="ECO:0000256" key="1">
    <source>
        <dbReference type="ARBA" id="ARBA00023125"/>
    </source>
</evidence>
<dbReference type="Gene3D" id="1.10.357.10">
    <property type="entry name" value="Tetracycline Repressor, domain 2"/>
    <property type="match status" value="1"/>
</dbReference>
<name>A0A9D1J209_9FIRM</name>
<feature type="DNA-binding region" description="H-T-H motif" evidence="2">
    <location>
        <begin position="32"/>
        <end position="51"/>
    </location>
</feature>